<reference evidence="1 2" key="1">
    <citation type="submission" date="2014-02" db="EMBL/GenBank/DDBJ databases">
        <title>Single nucleus genome sequencing reveals high similarity among nuclei of an endomycorrhizal fungus.</title>
        <authorList>
            <person name="Lin K."/>
            <person name="Geurts R."/>
            <person name="Zhang Z."/>
            <person name="Limpens E."/>
            <person name="Saunders D.G."/>
            <person name="Mu D."/>
            <person name="Pang E."/>
            <person name="Cao H."/>
            <person name="Cha H."/>
            <person name="Lin T."/>
            <person name="Zhou Q."/>
            <person name="Shang Y."/>
            <person name="Li Y."/>
            <person name="Ivanov S."/>
            <person name="Sharma T."/>
            <person name="Velzen R.V."/>
            <person name="Ruijter N.D."/>
            <person name="Aanen D.K."/>
            <person name="Win J."/>
            <person name="Kamoun S."/>
            <person name="Bisseling T."/>
            <person name="Huang S."/>
        </authorList>
    </citation>
    <scope>NUCLEOTIDE SEQUENCE [LARGE SCALE GENOMIC DNA]</scope>
    <source>
        <strain evidence="2">DAOM197198w</strain>
    </source>
</reference>
<proteinExistence type="predicted"/>
<gene>
    <name evidence="1" type="ORF">RirG_228240</name>
</gene>
<protein>
    <submittedName>
        <fullName evidence="1">Uncharacterized protein</fullName>
    </submittedName>
</protein>
<dbReference type="HOGENOM" id="CLU_2334786_0_0_1"/>
<dbReference type="EMBL" id="JEMT01028332">
    <property type="protein sequence ID" value="EXX55121.1"/>
    <property type="molecule type" value="Genomic_DNA"/>
</dbReference>
<evidence type="ECO:0000313" key="1">
    <source>
        <dbReference type="EMBL" id="EXX55121.1"/>
    </source>
</evidence>
<dbReference type="Proteomes" id="UP000022910">
    <property type="component" value="Unassembled WGS sequence"/>
</dbReference>
<evidence type="ECO:0000313" key="2">
    <source>
        <dbReference type="Proteomes" id="UP000022910"/>
    </source>
</evidence>
<accession>A0A015K6R9</accession>
<comment type="caution">
    <text evidence="1">The sequence shown here is derived from an EMBL/GenBank/DDBJ whole genome shotgun (WGS) entry which is preliminary data.</text>
</comment>
<name>A0A015K6R9_RHIIW</name>
<organism evidence="1 2">
    <name type="scientific">Rhizophagus irregularis (strain DAOM 197198w)</name>
    <name type="common">Glomus intraradices</name>
    <dbReference type="NCBI Taxonomy" id="1432141"/>
    <lineage>
        <taxon>Eukaryota</taxon>
        <taxon>Fungi</taxon>
        <taxon>Fungi incertae sedis</taxon>
        <taxon>Mucoromycota</taxon>
        <taxon>Glomeromycotina</taxon>
        <taxon>Glomeromycetes</taxon>
        <taxon>Glomerales</taxon>
        <taxon>Glomeraceae</taxon>
        <taxon>Rhizophagus</taxon>
    </lineage>
</organism>
<dbReference type="AlphaFoldDB" id="A0A015K6R9"/>
<keyword evidence="2" id="KW-1185">Reference proteome</keyword>
<sequence>MHGTTSLISAVMDLQNAHAKAKPRICSTTGAIYSNEHCLLEKERRECIKTVEFGYFVIPVKLPEGRIILHFEQYLTDHHRIWETTEKNLLKNNSQQGK</sequence>